<dbReference type="Pfam" id="PF01121">
    <property type="entry name" value="CoaE"/>
    <property type="match status" value="1"/>
</dbReference>
<dbReference type="GO" id="GO:0004140">
    <property type="term" value="F:dephospho-CoA kinase activity"/>
    <property type="evidence" value="ECO:0007669"/>
    <property type="project" value="UniProtKB-EC"/>
</dbReference>
<dbReference type="NCBIfam" id="TIGR00152">
    <property type="entry name" value="dephospho-CoA kinase"/>
    <property type="match status" value="1"/>
</dbReference>
<dbReference type="PANTHER" id="PTHR35686:SF1">
    <property type="entry name" value="KINETOCHORE PROTEIN"/>
    <property type="match status" value="1"/>
</dbReference>
<keyword evidence="2" id="KW-0547">Nucleotide-binding</keyword>
<dbReference type="PANTHER" id="PTHR35686">
    <property type="entry name" value="KINETOCHORE PROTEIN"/>
    <property type="match status" value="1"/>
</dbReference>
<accession>A0AAV6P728</accession>
<feature type="compositionally biased region" description="Basic and acidic residues" evidence="9">
    <location>
        <begin position="177"/>
        <end position="201"/>
    </location>
</feature>
<sequence length="606" mass="67609">MVAVFRREMEANVDSDCDISEDEDFDSIEGAKEEKEEVQLNLRLEKLKGIRGKTKPKFTFHSQRRELSCSVIHENRLCSAPISKVHNLSDTFDAVISRSKKYPVAECVEDFVEEFEDQSDVGPAEKCGNTESSISELLDGLKDKNDPLGCRPGWRSQVGGKMVPIVEKKALVALGDRNADSEDSHTSVDTESSSDHEVNDQKLKLAGPCTKEQSITDRFEEALVAACMDAERTLSLVPNPLGIGLYGKLQRVVQSEKERETNFLNGLHCSTTPNGCIDVKVLSRYLDAKLTVCSCLFIDVERSALRNGDEAIATEGEKRTVIFSPRVCSNVELEVGNLIRIIPPWKEVSTAKRRTLIAPNLGLRQIWSKDKGRMRIVGLTGGISSGKSTVSNLFKAHGIPIVDADIVARDVVEKGTGGWKKVVSAFGEDILLPNGDIDRQKLGRIVFADPGKRKLLNQLLAPYISFGIFWKIVKLWMKGYKVIVLDIPLLFEAKMDRWTKPTIVVWVDPETQLRRLIARDGQSEDDARNRIKAQMALDLKRDKADIVIDNTGSLDDLNERFQEVLTEVTKPLSWIEFLFSRQGALSTLVIVTIGAITCRKFYNNGV</sequence>
<dbReference type="EC" id="2.7.1.24" evidence="6"/>
<keyword evidence="11" id="KW-1185">Reference proteome</keyword>
<organism evidence="10 11">
    <name type="scientific">Cucurbita argyrosperma subsp. sororia</name>
    <dbReference type="NCBI Taxonomy" id="37648"/>
    <lineage>
        <taxon>Eukaryota</taxon>
        <taxon>Viridiplantae</taxon>
        <taxon>Streptophyta</taxon>
        <taxon>Embryophyta</taxon>
        <taxon>Tracheophyta</taxon>
        <taxon>Spermatophyta</taxon>
        <taxon>Magnoliopsida</taxon>
        <taxon>eudicotyledons</taxon>
        <taxon>Gunneridae</taxon>
        <taxon>Pentapetalae</taxon>
        <taxon>rosids</taxon>
        <taxon>fabids</taxon>
        <taxon>Cucurbitales</taxon>
        <taxon>Cucurbitaceae</taxon>
        <taxon>Cucurbiteae</taxon>
        <taxon>Cucurbita</taxon>
    </lineage>
</organism>
<feature type="non-terminal residue" evidence="10">
    <location>
        <position position="1"/>
    </location>
</feature>
<dbReference type="GO" id="GO:0005524">
    <property type="term" value="F:ATP binding"/>
    <property type="evidence" value="ECO:0007669"/>
    <property type="project" value="UniProtKB-KW"/>
</dbReference>
<name>A0AAV6P728_9ROSI</name>
<dbReference type="GO" id="GO:0015937">
    <property type="term" value="P:coenzyme A biosynthetic process"/>
    <property type="evidence" value="ECO:0007669"/>
    <property type="project" value="InterPro"/>
</dbReference>
<evidence type="ECO:0000256" key="3">
    <source>
        <dbReference type="ARBA" id="ARBA00022840"/>
    </source>
</evidence>
<keyword evidence="3" id="KW-0067">ATP-binding</keyword>
<feature type="region of interest" description="Disordered" evidence="9">
    <location>
        <begin position="176"/>
        <end position="201"/>
    </location>
</feature>
<reference evidence="10 11" key="1">
    <citation type="journal article" date="2021" name="Hortic Res">
        <title>The domestication of Cucurbita argyrosperma as revealed by the genome of its wild relative.</title>
        <authorList>
            <person name="Barrera-Redondo J."/>
            <person name="Sanchez-de la Vega G."/>
            <person name="Aguirre-Liguori J.A."/>
            <person name="Castellanos-Morales G."/>
            <person name="Gutierrez-Guerrero Y.T."/>
            <person name="Aguirre-Dugua X."/>
            <person name="Aguirre-Planter E."/>
            <person name="Tenaillon M.I."/>
            <person name="Lira-Saade R."/>
            <person name="Eguiarte L.E."/>
        </authorList>
    </citation>
    <scope>NUCLEOTIDE SEQUENCE [LARGE SCALE GENOMIC DNA]</scope>
    <source>
        <strain evidence="10">JBR-2021</strain>
    </source>
</reference>
<dbReference type="CDD" id="cd02022">
    <property type="entry name" value="DPCK"/>
    <property type="match status" value="1"/>
</dbReference>
<evidence type="ECO:0000313" key="11">
    <source>
        <dbReference type="Proteomes" id="UP000685013"/>
    </source>
</evidence>
<dbReference type="PROSITE" id="PS51219">
    <property type="entry name" value="DPCK"/>
    <property type="match status" value="1"/>
</dbReference>
<evidence type="ECO:0000256" key="7">
    <source>
        <dbReference type="ARBA" id="ARBA00069592"/>
    </source>
</evidence>
<evidence type="ECO:0000256" key="2">
    <source>
        <dbReference type="ARBA" id="ARBA00022741"/>
    </source>
</evidence>
<evidence type="ECO:0000256" key="5">
    <source>
        <dbReference type="ARBA" id="ARBA00060696"/>
    </source>
</evidence>
<dbReference type="HAMAP" id="MF_00376">
    <property type="entry name" value="Dephospho_CoA_kinase"/>
    <property type="match status" value="1"/>
</dbReference>
<dbReference type="Proteomes" id="UP000685013">
    <property type="component" value="Chromosome 1"/>
</dbReference>
<comment type="pathway">
    <text evidence="5">Cofactor biosynthesis; coenzyme A biosynthesis; CoA from (R)-pantothenate: step 5/5.</text>
</comment>
<keyword evidence="10" id="KW-0418">Kinase</keyword>
<dbReference type="FunFam" id="3.40.50.300:FF:000485">
    <property type="entry name" value="Dephospho-CoA kinase CAB5"/>
    <property type="match status" value="1"/>
</dbReference>
<comment type="caution">
    <text evidence="10">The sequence shown here is derived from an EMBL/GenBank/DDBJ whole genome shotgun (WGS) entry which is preliminary data.</text>
</comment>
<dbReference type="InterPro" id="IPR001977">
    <property type="entry name" value="Depp_CoAkinase"/>
</dbReference>
<evidence type="ECO:0000256" key="6">
    <source>
        <dbReference type="ARBA" id="ARBA00066359"/>
    </source>
</evidence>
<comment type="function">
    <text evidence="4">Catalyzes the phosphorylation of the 3'-hydroxyl group of dephosphocoenzyme A to form coenzyme A.</text>
</comment>
<dbReference type="AlphaFoldDB" id="A0AAV6P728"/>
<evidence type="ECO:0000313" key="10">
    <source>
        <dbReference type="EMBL" id="KAG6606975.1"/>
    </source>
</evidence>
<evidence type="ECO:0000256" key="4">
    <source>
        <dbReference type="ARBA" id="ARBA00055723"/>
    </source>
</evidence>
<keyword evidence="10" id="KW-0808">Transferase</keyword>
<protein>
    <recommendedName>
        <fullName evidence="7">Dephospho-CoA kinase</fullName>
        <ecNumber evidence="6">2.7.1.24</ecNumber>
    </recommendedName>
    <alternativeName>
        <fullName evidence="8">Dephosphocoenzyme A kinase</fullName>
    </alternativeName>
</protein>
<evidence type="ECO:0000256" key="1">
    <source>
        <dbReference type="ARBA" id="ARBA00009018"/>
    </source>
</evidence>
<evidence type="ECO:0000256" key="9">
    <source>
        <dbReference type="SAM" id="MobiDB-lite"/>
    </source>
</evidence>
<dbReference type="EMBL" id="JAGKQH010000001">
    <property type="protein sequence ID" value="KAG6606975.1"/>
    <property type="molecule type" value="Genomic_DNA"/>
</dbReference>
<comment type="similarity">
    <text evidence="1">Belongs to the CoaE family.</text>
</comment>
<proteinExistence type="inferred from homology"/>
<dbReference type="GO" id="GO:0005737">
    <property type="term" value="C:cytoplasm"/>
    <property type="evidence" value="ECO:0007669"/>
    <property type="project" value="UniProtKB-ARBA"/>
</dbReference>
<evidence type="ECO:0000256" key="8">
    <source>
        <dbReference type="ARBA" id="ARBA00076292"/>
    </source>
</evidence>
<gene>
    <name evidence="10" type="primary">COAE</name>
    <name evidence="10" type="ORF">SDJN03_00317</name>
</gene>